<dbReference type="AlphaFoldDB" id="B3CQ58"/>
<evidence type="ECO:0000313" key="2">
    <source>
        <dbReference type="EMBL" id="BAG39735.1"/>
    </source>
</evidence>
<dbReference type="InterPro" id="IPR027805">
    <property type="entry name" value="Transposase_HTH_dom"/>
</dbReference>
<accession>B3CQ58</accession>
<gene>
    <name evidence="2" type="ordered locus">OTT_0277</name>
</gene>
<evidence type="ECO:0000259" key="1">
    <source>
        <dbReference type="Pfam" id="PF13613"/>
    </source>
</evidence>
<proteinExistence type="predicted"/>
<evidence type="ECO:0000313" key="3">
    <source>
        <dbReference type="Proteomes" id="UP000001033"/>
    </source>
</evidence>
<dbReference type="Proteomes" id="UP000001033">
    <property type="component" value="Chromosome"/>
</dbReference>
<name>B3CQ58_ORITI</name>
<dbReference type="EMBL" id="AP008981">
    <property type="protein sequence ID" value="BAG39735.1"/>
    <property type="molecule type" value="Genomic_DNA"/>
</dbReference>
<dbReference type="HOGENOM" id="CLU_073820_3_1_5"/>
<organism evidence="2 3">
    <name type="scientific">Orientia tsutsugamushi (strain Ikeda)</name>
    <name type="common">Rickettsia tsutsugamushi</name>
    <dbReference type="NCBI Taxonomy" id="334380"/>
    <lineage>
        <taxon>Bacteria</taxon>
        <taxon>Pseudomonadati</taxon>
        <taxon>Pseudomonadota</taxon>
        <taxon>Alphaproteobacteria</taxon>
        <taxon>Rickettsiales</taxon>
        <taxon>Rickettsiaceae</taxon>
        <taxon>Rickettsieae</taxon>
        <taxon>Orientia</taxon>
    </lineage>
</organism>
<dbReference type="Pfam" id="PF13613">
    <property type="entry name" value="HTH_Tnp_4"/>
    <property type="match status" value="1"/>
</dbReference>
<sequence length="145" mass="17230">MKCDQIKELKDEKFRRLTGVRKGTFSKMVDILRKAYGLKKSKGERKNKLNFEEQLLMVLEYLREYPTYFHIRQNYWISESSAYKDVKWVEDTLVKHSNFALPGRKALMKSDMNYEVVLIDATESPLGRPKKNKNSIIQERRKGIH</sequence>
<dbReference type="KEGG" id="ott:OTT_0277"/>
<reference evidence="3" key="1">
    <citation type="journal article" date="2008" name="DNA Res.">
        <title>The whole-genome sequencing of the obligate intracellular bacterium Orientia tsutsugamushi revealed massive gene amplification during reductive genome evolution.</title>
        <authorList>
            <person name="Nakayama K."/>
            <person name="Yamashita A."/>
            <person name="Kurokawa K."/>
            <person name="Morimoto T."/>
            <person name="Ogawa M."/>
            <person name="Fukuhara M."/>
            <person name="Urakami H."/>
            <person name="Ohnishi M."/>
            <person name="Uchiyama I."/>
            <person name="Ogura Y."/>
            <person name="Ooka T."/>
            <person name="Oshima K."/>
            <person name="Tamura A."/>
            <person name="Hattori M."/>
            <person name="Hayashi T."/>
        </authorList>
    </citation>
    <scope>NUCLEOTIDE SEQUENCE [LARGE SCALE GENOMIC DNA]</scope>
    <source>
        <strain evidence="3">Ikeda</strain>
    </source>
</reference>
<feature type="domain" description="Transposase Helix-turn-helix" evidence="1">
    <location>
        <begin position="47"/>
        <end position="96"/>
    </location>
</feature>
<protein>
    <submittedName>
        <fullName evidence="2">Transposase</fullName>
    </submittedName>
</protein>